<reference evidence="1 2" key="1">
    <citation type="submission" date="2024-07" db="EMBL/GenBank/DDBJ databases">
        <authorList>
            <person name="Thanompreechachai J."/>
            <person name="Duangmal K."/>
        </authorList>
    </citation>
    <scope>NUCLEOTIDE SEQUENCE [LARGE SCALE GENOMIC DNA]</scope>
    <source>
        <strain evidence="1 2">LSe6-4</strain>
    </source>
</reference>
<evidence type="ECO:0000313" key="2">
    <source>
        <dbReference type="Proteomes" id="UP001565927"/>
    </source>
</evidence>
<accession>A0ABV4H8R1</accession>
<dbReference type="InterPro" id="IPR013493">
    <property type="entry name" value="CHP02677"/>
</dbReference>
<organism evidence="1 2">
    <name type="scientific">Kineococcus halophytocola</name>
    <dbReference type="NCBI Taxonomy" id="3234027"/>
    <lineage>
        <taxon>Bacteria</taxon>
        <taxon>Bacillati</taxon>
        <taxon>Actinomycetota</taxon>
        <taxon>Actinomycetes</taxon>
        <taxon>Kineosporiales</taxon>
        <taxon>Kineosporiaceae</taxon>
        <taxon>Kineococcus</taxon>
    </lineage>
</organism>
<dbReference type="NCBIfam" id="TIGR02677">
    <property type="entry name" value="TIGR02677 family protein"/>
    <property type="match status" value="1"/>
</dbReference>
<dbReference type="Proteomes" id="UP001565927">
    <property type="component" value="Unassembled WGS sequence"/>
</dbReference>
<proteinExistence type="predicted"/>
<dbReference type="Pfam" id="PF09660">
    <property type="entry name" value="DUF2397"/>
    <property type="match status" value="1"/>
</dbReference>
<dbReference type="EMBL" id="JBGFTU010000029">
    <property type="protein sequence ID" value="MEZ0166820.1"/>
    <property type="molecule type" value="Genomic_DNA"/>
</dbReference>
<gene>
    <name evidence="1" type="ORF">AB2L27_18860</name>
</gene>
<dbReference type="RefSeq" id="WP_370443029.1">
    <property type="nucleotide sequence ID" value="NZ_JBGFTU010000029.1"/>
</dbReference>
<comment type="caution">
    <text evidence="1">The sequence shown here is derived from an EMBL/GenBank/DDBJ whole genome shotgun (WGS) entry which is preliminary data.</text>
</comment>
<evidence type="ECO:0000313" key="1">
    <source>
        <dbReference type="EMBL" id="MEZ0166820.1"/>
    </source>
</evidence>
<name>A0ABV4H8R1_9ACTN</name>
<sequence>MSEPAKPFAHLGTDNAATYRAVLGAFAAARDRYVLHLRPEDVVEELTGASVGSESVDNALTSLVAWGNLRADPDTGRVTTVEDFHRARYLYQLTPEGQAAERALSVYEETLGRRGALQAVALEDIAEHLRSLVTLLEGPGPLDAARAHHLLTALTQRLETLADNASAFMASMQRSIDLQDADLDAFVAYKDRLVDYLERFLSDLVTVGAQISDLVLRAEAADVHAALAAVAQREAADLAPADDAGTTTEGQGQEVWNQRWRGVRTWFVGSRETPSQKDVLRRRGRSAIPQLLRAVQVINERRSGRSDRSADFRRLALWFAQAPDDDSRHRLWHNAFGLSPARHLSIDGDTLTARETGPRAVVSWTEAEPLRISPQFRRTGRHERRGRPARVQDRSAQRRHLAELAAAQQEQVRLARSELLTDGPRRLGDLPDLSGPAFTVFLGLLGQALAARRPDAPGTTCEATSADGSLQVRITLDPAGVTVPVRSEHGTLHLPDGLVDIRDTAPKVSQS</sequence>
<protein>
    <submittedName>
        <fullName evidence="1">TIGR02677 family protein</fullName>
    </submittedName>
</protein>
<keyword evidence="2" id="KW-1185">Reference proteome</keyword>